<proteinExistence type="predicted"/>
<feature type="non-terminal residue" evidence="1">
    <location>
        <position position="130"/>
    </location>
</feature>
<organism evidence="1 2">
    <name type="scientific">Coemansia linderi</name>
    <dbReference type="NCBI Taxonomy" id="2663919"/>
    <lineage>
        <taxon>Eukaryota</taxon>
        <taxon>Fungi</taxon>
        <taxon>Fungi incertae sedis</taxon>
        <taxon>Zoopagomycota</taxon>
        <taxon>Kickxellomycotina</taxon>
        <taxon>Kickxellomycetes</taxon>
        <taxon>Kickxellales</taxon>
        <taxon>Kickxellaceae</taxon>
        <taxon>Coemansia</taxon>
    </lineage>
</organism>
<evidence type="ECO:0000313" key="2">
    <source>
        <dbReference type="Proteomes" id="UP001140066"/>
    </source>
</evidence>
<protein>
    <submittedName>
        <fullName evidence="1">Uncharacterized protein</fullName>
    </submittedName>
</protein>
<dbReference type="EMBL" id="JANBUK010002743">
    <property type="protein sequence ID" value="KAJ2770755.1"/>
    <property type="molecule type" value="Genomic_DNA"/>
</dbReference>
<keyword evidence="2" id="KW-1185">Reference proteome</keyword>
<name>A0ACC1K086_9FUNG</name>
<gene>
    <name evidence="1" type="ORF">GGI18_005162</name>
</gene>
<accession>A0ACC1K086</accession>
<dbReference type="Proteomes" id="UP001140066">
    <property type="component" value="Unassembled WGS sequence"/>
</dbReference>
<comment type="caution">
    <text evidence="1">The sequence shown here is derived from an EMBL/GenBank/DDBJ whole genome shotgun (WGS) entry which is preliminary data.</text>
</comment>
<reference evidence="1" key="1">
    <citation type="submission" date="2022-07" db="EMBL/GenBank/DDBJ databases">
        <title>Phylogenomic reconstructions and comparative analyses of Kickxellomycotina fungi.</title>
        <authorList>
            <person name="Reynolds N.K."/>
            <person name="Stajich J.E."/>
            <person name="Barry K."/>
            <person name="Grigoriev I.V."/>
            <person name="Crous P."/>
            <person name="Smith M.E."/>
        </authorList>
    </citation>
    <scope>NUCLEOTIDE SEQUENCE</scope>
    <source>
        <strain evidence="1">BCRC 34191</strain>
    </source>
</reference>
<evidence type="ECO:0000313" key="1">
    <source>
        <dbReference type="EMBL" id="KAJ2770755.1"/>
    </source>
</evidence>
<sequence>MDRGSKTVEAEAWGFNDEVAESVSVDTPFESLVLGDNASSPRRSGPAMGPGVLVDTGSEVTVAPSGWEWDAPTFGTGSGASKDREEDDFGSFSSFLPPPPRAGPVNSAMPVSSRLRTATPLGSKGGKLGG</sequence>